<evidence type="ECO:0000256" key="4">
    <source>
        <dbReference type="ARBA" id="ARBA00022989"/>
    </source>
</evidence>
<feature type="transmembrane region" description="Helical" evidence="6">
    <location>
        <begin position="75"/>
        <end position="96"/>
    </location>
</feature>
<evidence type="ECO:0000313" key="8">
    <source>
        <dbReference type="EMBL" id="STX28687.1"/>
    </source>
</evidence>
<dbReference type="InterPro" id="IPR036259">
    <property type="entry name" value="MFS_trans_sf"/>
</dbReference>
<evidence type="ECO:0000256" key="6">
    <source>
        <dbReference type="SAM" id="Phobius"/>
    </source>
</evidence>
<organism evidence="8 9">
    <name type="scientific">Legionella beliardensis</name>
    <dbReference type="NCBI Taxonomy" id="91822"/>
    <lineage>
        <taxon>Bacteria</taxon>
        <taxon>Pseudomonadati</taxon>
        <taxon>Pseudomonadota</taxon>
        <taxon>Gammaproteobacteria</taxon>
        <taxon>Legionellales</taxon>
        <taxon>Legionellaceae</taxon>
        <taxon>Legionella</taxon>
    </lineage>
</organism>
<gene>
    <name evidence="8" type="primary">bcr_2</name>
    <name evidence="8" type="ORF">NCTC13315_01219</name>
</gene>
<dbReference type="AlphaFoldDB" id="A0A378I0G6"/>
<dbReference type="PANTHER" id="PTHR23502:SF132">
    <property type="entry name" value="POLYAMINE TRANSPORTER 2-RELATED"/>
    <property type="match status" value="1"/>
</dbReference>
<dbReference type="PANTHER" id="PTHR23502">
    <property type="entry name" value="MAJOR FACILITATOR SUPERFAMILY"/>
    <property type="match status" value="1"/>
</dbReference>
<dbReference type="Proteomes" id="UP000254968">
    <property type="component" value="Unassembled WGS sequence"/>
</dbReference>
<sequence length="395" mass="43385">MVSRFKLGLLLSYLSMPSIAAVIITPALPFIQHQFNLSAGKVEELISLFLVGYVVGQLIYGPLANRFGRLFALRAGLIIYIIGNLLCLAAVYYNIYSLLECGRLISALGSASGLACTYMIINEWLPTEQRKTAMAYSIVAFTVGIGLAVSLGGIITEYWLWSGCFILLLSQNLFMFLGTFLFKETLKTPQPININTILINYKKALKCQTLVIFALAVGFCSIIGYCFAAVAPQIANDYLYLSAAQYGYWNLLNMLGMLIGGLWSRRLLAHYPALQIILVGLGMSVLGIASLLFMWEVKSHCPLWFFISTTHLYLFSSVVFAGATFIASNALADKASGSAMMSFINMGSATVAVLILSKIATNPLLAFVELLIGEWILITSLVLMYQLKKRAIQLN</sequence>
<feature type="transmembrane region" description="Helical" evidence="6">
    <location>
        <begin position="45"/>
        <end position="63"/>
    </location>
</feature>
<dbReference type="InterPro" id="IPR011701">
    <property type="entry name" value="MFS"/>
</dbReference>
<evidence type="ECO:0000256" key="1">
    <source>
        <dbReference type="ARBA" id="ARBA00004141"/>
    </source>
</evidence>
<dbReference type="Pfam" id="PF07690">
    <property type="entry name" value="MFS_1"/>
    <property type="match status" value="1"/>
</dbReference>
<comment type="subcellular location">
    <subcellularLocation>
        <location evidence="1">Membrane</location>
        <topology evidence="1">Multi-pass membrane protein</topology>
    </subcellularLocation>
</comment>
<keyword evidence="2" id="KW-0813">Transport</keyword>
<protein>
    <submittedName>
        <fullName evidence="8">Major facilitator superfamily (MFS) transporter</fullName>
    </submittedName>
</protein>
<dbReference type="OrthoDB" id="5653806at2"/>
<evidence type="ECO:0000256" key="5">
    <source>
        <dbReference type="ARBA" id="ARBA00023136"/>
    </source>
</evidence>
<feature type="transmembrane region" description="Helical" evidence="6">
    <location>
        <begin position="365"/>
        <end position="385"/>
    </location>
</feature>
<feature type="transmembrane region" description="Helical" evidence="6">
    <location>
        <begin position="276"/>
        <end position="297"/>
    </location>
</feature>
<feature type="transmembrane region" description="Helical" evidence="6">
    <location>
        <begin position="158"/>
        <end position="182"/>
    </location>
</feature>
<accession>A0A378I0G6</accession>
<feature type="transmembrane region" description="Helical" evidence="6">
    <location>
        <begin position="339"/>
        <end position="359"/>
    </location>
</feature>
<dbReference type="RefSeq" id="WP_115302414.1">
    <property type="nucleotide sequence ID" value="NZ_CAAAHO010000001.1"/>
</dbReference>
<dbReference type="GO" id="GO:0022857">
    <property type="term" value="F:transmembrane transporter activity"/>
    <property type="evidence" value="ECO:0007669"/>
    <property type="project" value="InterPro"/>
</dbReference>
<evidence type="ECO:0000313" key="9">
    <source>
        <dbReference type="Proteomes" id="UP000254968"/>
    </source>
</evidence>
<dbReference type="Gene3D" id="1.20.1720.10">
    <property type="entry name" value="Multidrug resistance protein D"/>
    <property type="match status" value="1"/>
</dbReference>
<keyword evidence="5 6" id="KW-0472">Membrane</keyword>
<proteinExistence type="predicted"/>
<evidence type="ECO:0000259" key="7">
    <source>
        <dbReference type="PROSITE" id="PS50850"/>
    </source>
</evidence>
<feature type="domain" description="Major facilitator superfamily (MFS) profile" evidence="7">
    <location>
        <begin position="1"/>
        <end position="391"/>
    </location>
</feature>
<evidence type="ECO:0000256" key="2">
    <source>
        <dbReference type="ARBA" id="ARBA00022448"/>
    </source>
</evidence>
<dbReference type="GO" id="GO:0005886">
    <property type="term" value="C:plasma membrane"/>
    <property type="evidence" value="ECO:0007669"/>
    <property type="project" value="TreeGrafter"/>
</dbReference>
<reference evidence="8 9" key="1">
    <citation type="submission" date="2018-06" db="EMBL/GenBank/DDBJ databases">
        <authorList>
            <consortium name="Pathogen Informatics"/>
            <person name="Doyle S."/>
        </authorList>
    </citation>
    <scope>NUCLEOTIDE SEQUENCE [LARGE SCALE GENOMIC DNA]</scope>
    <source>
        <strain evidence="8 9">NCTC13315</strain>
    </source>
</reference>
<feature type="transmembrane region" description="Helical" evidence="6">
    <location>
        <begin position="102"/>
        <end position="121"/>
    </location>
</feature>
<keyword evidence="9" id="KW-1185">Reference proteome</keyword>
<dbReference type="SUPFAM" id="SSF103473">
    <property type="entry name" value="MFS general substrate transporter"/>
    <property type="match status" value="1"/>
</dbReference>
<keyword evidence="4 6" id="KW-1133">Transmembrane helix</keyword>
<dbReference type="PROSITE" id="PS50850">
    <property type="entry name" value="MFS"/>
    <property type="match status" value="1"/>
</dbReference>
<feature type="transmembrane region" description="Helical" evidence="6">
    <location>
        <begin position="303"/>
        <end position="327"/>
    </location>
</feature>
<dbReference type="InterPro" id="IPR020846">
    <property type="entry name" value="MFS_dom"/>
</dbReference>
<evidence type="ECO:0000256" key="3">
    <source>
        <dbReference type="ARBA" id="ARBA00022692"/>
    </source>
</evidence>
<keyword evidence="3 6" id="KW-0812">Transmembrane</keyword>
<name>A0A378I0G6_9GAMM</name>
<dbReference type="EMBL" id="UGNV01000001">
    <property type="protein sequence ID" value="STX28687.1"/>
    <property type="molecule type" value="Genomic_DNA"/>
</dbReference>
<feature type="transmembrane region" description="Helical" evidence="6">
    <location>
        <begin position="246"/>
        <end position="264"/>
    </location>
</feature>
<feature type="transmembrane region" description="Helical" evidence="6">
    <location>
        <begin position="210"/>
        <end position="234"/>
    </location>
</feature>
<feature type="transmembrane region" description="Helical" evidence="6">
    <location>
        <begin position="133"/>
        <end position="152"/>
    </location>
</feature>